<dbReference type="HAMAP" id="MF_01310">
    <property type="entry name" value="Ribosomal_uS11"/>
    <property type="match status" value="1"/>
</dbReference>
<evidence type="ECO:0000256" key="1">
    <source>
        <dbReference type="ARBA" id="ARBA00006194"/>
    </source>
</evidence>
<accession>A0AA41SC61</accession>
<evidence type="ECO:0000313" key="5">
    <source>
        <dbReference type="EMBL" id="MCL7030373.1"/>
    </source>
</evidence>
<dbReference type="EMBL" id="JAJJMA010100728">
    <property type="protein sequence ID" value="MCL7030373.1"/>
    <property type="molecule type" value="Genomic_DNA"/>
</dbReference>
<gene>
    <name evidence="5" type="ORF">MKW94_015270</name>
</gene>
<dbReference type="GO" id="GO:0003735">
    <property type="term" value="F:structural constituent of ribosome"/>
    <property type="evidence" value="ECO:0007669"/>
    <property type="project" value="InterPro"/>
</dbReference>
<dbReference type="AlphaFoldDB" id="A0AA41SC61"/>
<keyword evidence="3" id="KW-0687">Ribonucleoprotein</keyword>
<evidence type="ECO:0008006" key="7">
    <source>
        <dbReference type="Google" id="ProtNLM"/>
    </source>
</evidence>
<comment type="caution">
    <text evidence="5">The sequence shown here is derived from an EMBL/GenBank/DDBJ whole genome shotgun (WGS) entry which is preliminary data.</text>
</comment>
<dbReference type="PIRSF" id="PIRSF002131">
    <property type="entry name" value="Ribosomal_S11"/>
    <property type="match status" value="1"/>
</dbReference>
<protein>
    <recommendedName>
        <fullName evidence="7">30S ribosomal protein S11, chloroplastic</fullName>
    </recommendedName>
</protein>
<feature type="compositionally biased region" description="Basic and acidic residues" evidence="4">
    <location>
        <begin position="19"/>
        <end position="33"/>
    </location>
</feature>
<dbReference type="SUPFAM" id="SSF53137">
    <property type="entry name" value="Translational machinery components"/>
    <property type="match status" value="2"/>
</dbReference>
<keyword evidence="6" id="KW-1185">Reference proteome</keyword>
<dbReference type="GO" id="GO:0005840">
    <property type="term" value="C:ribosome"/>
    <property type="evidence" value="ECO:0007669"/>
    <property type="project" value="UniProtKB-KW"/>
</dbReference>
<dbReference type="GO" id="GO:1990904">
    <property type="term" value="C:ribonucleoprotein complex"/>
    <property type="evidence" value="ECO:0007669"/>
    <property type="project" value="UniProtKB-KW"/>
</dbReference>
<dbReference type="GO" id="GO:0006412">
    <property type="term" value="P:translation"/>
    <property type="evidence" value="ECO:0007669"/>
    <property type="project" value="InterPro"/>
</dbReference>
<comment type="similarity">
    <text evidence="1">Belongs to the universal ribosomal protein uS11 family.</text>
</comment>
<name>A0AA41SC61_PAPNU</name>
<evidence type="ECO:0000256" key="2">
    <source>
        <dbReference type="ARBA" id="ARBA00022980"/>
    </source>
</evidence>
<organism evidence="5 6">
    <name type="scientific">Papaver nudicaule</name>
    <name type="common">Iceland poppy</name>
    <dbReference type="NCBI Taxonomy" id="74823"/>
    <lineage>
        <taxon>Eukaryota</taxon>
        <taxon>Viridiplantae</taxon>
        <taxon>Streptophyta</taxon>
        <taxon>Embryophyta</taxon>
        <taxon>Tracheophyta</taxon>
        <taxon>Spermatophyta</taxon>
        <taxon>Magnoliopsida</taxon>
        <taxon>Ranunculales</taxon>
        <taxon>Papaveraceae</taxon>
        <taxon>Papaveroideae</taxon>
        <taxon>Papaver</taxon>
    </lineage>
</organism>
<evidence type="ECO:0000256" key="3">
    <source>
        <dbReference type="ARBA" id="ARBA00023274"/>
    </source>
</evidence>
<dbReference type="InterPro" id="IPR036967">
    <property type="entry name" value="Ribosomal_uS11_sf"/>
</dbReference>
<dbReference type="Proteomes" id="UP001177140">
    <property type="component" value="Unassembled WGS sequence"/>
</dbReference>
<evidence type="ECO:0000256" key="4">
    <source>
        <dbReference type="SAM" id="MobiDB-lite"/>
    </source>
</evidence>
<feature type="region of interest" description="Disordered" evidence="4">
    <location>
        <begin position="1"/>
        <end position="34"/>
    </location>
</feature>
<proteinExistence type="inferred from homology"/>
<dbReference type="Pfam" id="PF00411">
    <property type="entry name" value="Ribosomal_S11"/>
    <property type="match status" value="2"/>
</dbReference>
<dbReference type="Gene3D" id="3.30.420.80">
    <property type="entry name" value="Ribosomal protein S11"/>
    <property type="match status" value="2"/>
</dbReference>
<sequence length="176" mass="19848">MKERKSTRVGSRRIGRNSSSKDERSSSRKDGRRIQTGIIHIQAGFNNTIITVTDVQGQVFSWYSAGCPRLNDDDKRRFKGTQKRATFAAQTAVEYKRRFKGTQRGTPFAAQTAAEVVIRKMVDQGMKRAKVLIKGPGRGRDAVLRAIRRSDIQISVVRDVTPLPHNGCRPPKVRRL</sequence>
<evidence type="ECO:0000313" key="6">
    <source>
        <dbReference type="Proteomes" id="UP001177140"/>
    </source>
</evidence>
<dbReference type="PANTHER" id="PTHR11759">
    <property type="entry name" value="40S RIBOSOMAL PROTEIN S14/30S RIBOSOMAL PROTEIN S11"/>
    <property type="match status" value="1"/>
</dbReference>
<dbReference type="InterPro" id="IPR001971">
    <property type="entry name" value="Ribosomal_uS11"/>
</dbReference>
<reference evidence="5" key="1">
    <citation type="submission" date="2022-03" db="EMBL/GenBank/DDBJ databases">
        <title>A functionally conserved STORR gene fusion in Papaver species that diverged 16.8 million years ago.</title>
        <authorList>
            <person name="Catania T."/>
        </authorList>
    </citation>
    <scope>NUCLEOTIDE SEQUENCE</scope>
    <source>
        <strain evidence="5">S-191538</strain>
    </source>
</reference>
<keyword evidence="2" id="KW-0689">Ribosomal protein</keyword>